<dbReference type="OrthoDB" id="525163at2759"/>
<dbReference type="PANTHER" id="PTHR34687:SF1">
    <property type="entry name" value="CHAPERONE PROTEIN DNAJ-LIKE PROTEIN"/>
    <property type="match status" value="1"/>
</dbReference>
<sequence>MGPIDVTQVATGLSVLAGAVFLKSVMDQNPTMGPTQFRRCPSCNGSGRVACLCSRWSDGDVGCRTCAGSGRMACSSCGGKGTGRPLPAQNSSTEVDGKELDDGAQTLCSLCPFKSEKWVIHSGIVELVRARVWLEANGVMMVREVIGWGCGGSEIGEGGQRREERMLRKQEIEEVCA</sequence>
<name>A0A6A4LEB6_9ERIC</name>
<feature type="non-terminal residue" evidence="1">
    <location>
        <position position="1"/>
    </location>
</feature>
<gene>
    <name evidence="1" type="ORF">C3L33_13352</name>
</gene>
<evidence type="ECO:0000313" key="2">
    <source>
        <dbReference type="Proteomes" id="UP000428333"/>
    </source>
</evidence>
<evidence type="ECO:0000313" key="1">
    <source>
        <dbReference type="EMBL" id="KAE9454844.1"/>
    </source>
</evidence>
<organism evidence="1 2">
    <name type="scientific">Rhododendron williamsianum</name>
    <dbReference type="NCBI Taxonomy" id="262921"/>
    <lineage>
        <taxon>Eukaryota</taxon>
        <taxon>Viridiplantae</taxon>
        <taxon>Streptophyta</taxon>
        <taxon>Embryophyta</taxon>
        <taxon>Tracheophyta</taxon>
        <taxon>Spermatophyta</taxon>
        <taxon>Magnoliopsida</taxon>
        <taxon>eudicotyledons</taxon>
        <taxon>Gunneridae</taxon>
        <taxon>Pentapetalae</taxon>
        <taxon>asterids</taxon>
        <taxon>Ericales</taxon>
        <taxon>Ericaceae</taxon>
        <taxon>Ericoideae</taxon>
        <taxon>Rhodoreae</taxon>
        <taxon>Rhododendron</taxon>
    </lineage>
</organism>
<protein>
    <submittedName>
        <fullName evidence="1">Uncharacterized protein</fullName>
    </submittedName>
</protein>
<reference evidence="1 2" key="1">
    <citation type="journal article" date="2019" name="Genome Biol. Evol.">
        <title>The Rhododendron genome and chromosomal organization provide insight into shared whole-genome duplications across the heath family (Ericaceae).</title>
        <authorList>
            <person name="Soza V.L."/>
            <person name="Lindsley D."/>
            <person name="Waalkes A."/>
            <person name="Ramage E."/>
            <person name="Patwardhan R.P."/>
            <person name="Burton J.N."/>
            <person name="Adey A."/>
            <person name="Kumar A."/>
            <person name="Qiu R."/>
            <person name="Shendure J."/>
            <person name="Hall B."/>
        </authorList>
    </citation>
    <scope>NUCLEOTIDE SEQUENCE [LARGE SCALE GENOMIC DNA]</scope>
    <source>
        <strain evidence="1">RSF 1966-606</strain>
    </source>
</reference>
<proteinExistence type="predicted"/>
<dbReference type="EMBL" id="QEFC01002095">
    <property type="protein sequence ID" value="KAE9454844.1"/>
    <property type="molecule type" value="Genomic_DNA"/>
</dbReference>
<accession>A0A6A4LEB6</accession>
<dbReference type="Proteomes" id="UP000428333">
    <property type="component" value="Linkage Group LG08"/>
</dbReference>
<keyword evidence="2" id="KW-1185">Reference proteome</keyword>
<comment type="caution">
    <text evidence="1">The sequence shown here is derived from an EMBL/GenBank/DDBJ whole genome shotgun (WGS) entry which is preliminary data.</text>
</comment>
<dbReference type="AlphaFoldDB" id="A0A6A4LEB6"/>
<dbReference type="PANTHER" id="PTHR34687">
    <property type="entry name" value="CHAPERONE PROTEIN DNAJ-LIKE PROTEIN"/>
    <property type="match status" value="1"/>
</dbReference>